<evidence type="ECO:0000313" key="1">
    <source>
        <dbReference type="EMBL" id="CAF4111003.1"/>
    </source>
</evidence>
<dbReference type="EMBL" id="CAJOBB010004978">
    <property type="protein sequence ID" value="CAF4111003.1"/>
    <property type="molecule type" value="Genomic_DNA"/>
</dbReference>
<name>A0A819VLZ8_9BILA</name>
<organism evidence="1 2">
    <name type="scientific">Adineta steineri</name>
    <dbReference type="NCBI Taxonomy" id="433720"/>
    <lineage>
        <taxon>Eukaryota</taxon>
        <taxon>Metazoa</taxon>
        <taxon>Spiralia</taxon>
        <taxon>Gnathifera</taxon>
        <taxon>Rotifera</taxon>
        <taxon>Eurotatoria</taxon>
        <taxon>Bdelloidea</taxon>
        <taxon>Adinetida</taxon>
        <taxon>Adinetidae</taxon>
        <taxon>Adineta</taxon>
    </lineage>
</organism>
<comment type="caution">
    <text evidence="1">The sequence shown here is derived from an EMBL/GenBank/DDBJ whole genome shotgun (WGS) entry which is preliminary data.</text>
</comment>
<proteinExistence type="predicted"/>
<dbReference type="AlphaFoldDB" id="A0A819VLZ8"/>
<accession>A0A819VLZ8</accession>
<reference evidence="1" key="1">
    <citation type="submission" date="2021-02" db="EMBL/GenBank/DDBJ databases">
        <authorList>
            <person name="Nowell W R."/>
        </authorList>
    </citation>
    <scope>NUCLEOTIDE SEQUENCE</scope>
</reference>
<gene>
    <name evidence="1" type="ORF">KXQ929_LOCUS35082</name>
</gene>
<sequence length="68" mass="7765">MVSYEFRPNQVFDPKKHILGVIAMQYLEQATGDVHHLVPADVIADGNYLYHSIVLLMNNPVVTWGELR</sequence>
<protein>
    <submittedName>
        <fullName evidence="1">Uncharacterized protein</fullName>
    </submittedName>
</protein>
<evidence type="ECO:0000313" key="2">
    <source>
        <dbReference type="Proteomes" id="UP000663868"/>
    </source>
</evidence>
<dbReference type="Proteomes" id="UP000663868">
    <property type="component" value="Unassembled WGS sequence"/>
</dbReference>
<feature type="non-terminal residue" evidence="1">
    <location>
        <position position="68"/>
    </location>
</feature>